<feature type="compositionally biased region" description="Basic and acidic residues" evidence="5">
    <location>
        <begin position="167"/>
        <end position="176"/>
    </location>
</feature>
<dbReference type="SUPFAM" id="SSF47459">
    <property type="entry name" value="HLH, helix-loop-helix DNA-binding domain"/>
    <property type="match status" value="1"/>
</dbReference>
<evidence type="ECO:0000256" key="2">
    <source>
        <dbReference type="ARBA" id="ARBA00023015"/>
    </source>
</evidence>
<dbReference type="EMBL" id="WOCE01000008">
    <property type="protein sequence ID" value="KAE9609340.1"/>
    <property type="molecule type" value="Genomic_DNA"/>
</dbReference>
<feature type="compositionally biased region" description="Basic and acidic residues" evidence="5">
    <location>
        <begin position="188"/>
        <end position="198"/>
    </location>
</feature>
<keyword evidence="2" id="KW-0805">Transcription regulation</keyword>
<feature type="region of interest" description="Disordered" evidence="5">
    <location>
        <begin position="125"/>
        <end position="198"/>
    </location>
</feature>
<dbReference type="PANTHER" id="PTHR12565">
    <property type="entry name" value="STEROL REGULATORY ELEMENT-BINDING PROTEIN"/>
    <property type="match status" value="1"/>
</dbReference>
<evidence type="ECO:0000259" key="6">
    <source>
        <dbReference type="PROSITE" id="PS50888"/>
    </source>
</evidence>
<dbReference type="SMART" id="SM00353">
    <property type="entry name" value="HLH"/>
    <property type="match status" value="1"/>
</dbReference>
<proteinExistence type="predicted"/>
<dbReference type="CDD" id="cd18919">
    <property type="entry name" value="bHLH_AtBPE_like"/>
    <property type="match status" value="1"/>
</dbReference>
<reference evidence="8" key="1">
    <citation type="journal article" date="2020" name="Nat. Commun.">
        <title>Genome sequence of the cluster root forming white lupin.</title>
        <authorList>
            <person name="Hufnagel B."/>
            <person name="Marques A."/>
            <person name="Soriano A."/>
            <person name="Marques L."/>
            <person name="Divol F."/>
            <person name="Doumas P."/>
            <person name="Sallet E."/>
            <person name="Mancinotti D."/>
            <person name="Carrere S."/>
            <person name="Marande W."/>
            <person name="Arribat S."/>
            <person name="Keller J."/>
            <person name="Huneau C."/>
            <person name="Blein T."/>
            <person name="Aime D."/>
            <person name="Laguerre M."/>
            <person name="Taylor J."/>
            <person name="Schubert V."/>
            <person name="Nelson M."/>
            <person name="Geu-Flores F."/>
            <person name="Crespi M."/>
            <person name="Gallardo-Guerrero K."/>
            <person name="Delaux P.-M."/>
            <person name="Salse J."/>
            <person name="Berges H."/>
            <person name="Guyot R."/>
            <person name="Gouzy J."/>
            <person name="Peret B."/>
        </authorList>
    </citation>
    <scope>NUCLEOTIDE SEQUENCE [LARGE SCALE GENOMIC DNA]</scope>
    <source>
        <strain evidence="8">cv. Amiga</strain>
    </source>
</reference>
<organism evidence="7 8">
    <name type="scientific">Lupinus albus</name>
    <name type="common">White lupine</name>
    <name type="synonym">Lupinus termis</name>
    <dbReference type="NCBI Taxonomy" id="3870"/>
    <lineage>
        <taxon>Eukaryota</taxon>
        <taxon>Viridiplantae</taxon>
        <taxon>Streptophyta</taxon>
        <taxon>Embryophyta</taxon>
        <taxon>Tracheophyta</taxon>
        <taxon>Spermatophyta</taxon>
        <taxon>Magnoliopsida</taxon>
        <taxon>eudicotyledons</taxon>
        <taxon>Gunneridae</taxon>
        <taxon>Pentapetalae</taxon>
        <taxon>rosids</taxon>
        <taxon>fabids</taxon>
        <taxon>Fabales</taxon>
        <taxon>Fabaceae</taxon>
        <taxon>Papilionoideae</taxon>
        <taxon>50 kb inversion clade</taxon>
        <taxon>genistoids sensu lato</taxon>
        <taxon>core genistoids</taxon>
        <taxon>Genisteae</taxon>
        <taxon>Lupinus</taxon>
    </lineage>
</organism>
<dbReference type="PANTHER" id="PTHR12565:SF312">
    <property type="entry name" value="TRANSCRIPTION FACTOR BHLH74"/>
    <property type="match status" value="1"/>
</dbReference>
<protein>
    <submittedName>
        <fullName evidence="7">Putative transcription factor bHLH family</fullName>
    </submittedName>
</protein>
<keyword evidence="8" id="KW-1185">Reference proteome</keyword>
<feature type="domain" description="BHLH" evidence="6">
    <location>
        <begin position="212"/>
        <end position="262"/>
    </location>
</feature>
<keyword evidence="4" id="KW-0539">Nucleus</keyword>
<dbReference type="InterPro" id="IPR011598">
    <property type="entry name" value="bHLH_dom"/>
</dbReference>
<dbReference type="AlphaFoldDB" id="A0A6A4Q6F5"/>
<sequence>MSGFENEMGLQHENEGMEISSMSLANPFLLASSDWGPLVSLSQVQTFGGSPMGSHSDFANSSYPLVLENQGMSCTSHLVQYISDSNHEVMVPQVPSYGSASFLEMVDVANTWYQPNCNPNNEAVIEPGSAPNENRRKRGHDYNSTLNKNAAGDAMKSSFEKNSNGVKEQDEKKQKVEQSISAHLRGKQNKDNTHSEEDPKEIFVHLRAGRGKATNSHSLAERVRREKISERFRFLQELVPGCNKITGKAVMLDEIINYVQSLQQQVEFLSMKLVTVNPELNFDIIEQILSKDSRIEHNRPIGGYGPTNNCSHPFPSESSQGTLPAMLSTSTQFLSLPRSVLDQEFQSLYEMSYKSTNVLHNLAPNGQRQIKYK</sequence>
<dbReference type="Proteomes" id="UP000447434">
    <property type="component" value="Chromosome 8"/>
</dbReference>
<keyword evidence="3" id="KW-0804">Transcription</keyword>
<evidence type="ECO:0000256" key="1">
    <source>
        <dbReference type="ARBA" id="ARBA00004123"/>
    </source>
</evidence>
<comment type="caution">
    <text evidence="7">The sequence shown here is derived from an EMBL/GenBank/DDBJ whole genome shotgun (WGS) entry which is preliminary data.</text>
</comment>
<dbReference type="InterPro" id="IPR024097">
    <property type="entry name" value="bHLH_ZIP_TF"/>
</dbReference>
<dbReference type="OrthoDB" id="1609391at2759"/>
<dbReference type="GO" id="GO:0005634">
    <property type="term" value="C:nucleus"/>
    <property type="evidence" value="ECO:0007669"/>
    <property type="project" value="UniProtKB-SubCell"/>
</dbReference>
<evidence type="ECO:0000313" key="7">
    <source>
        <dbReference type="EMBL" id="KAE9609340.1"/>
    </source>
</evidence>
<comment type="subcellular location">
    <subcellularLocation>
        <location evidence="1">Nucleus</location>
    </subcellularLocation>
</comment>
<dbReference type="FunFam" id="4.10.280.10:FF:000002">
    <property type="entry name" value="Basic helix-loop-helix transcription factor"/>
    <property type="match status" value="1"/>
</dbReference>
<dbReference type="Gene3D" id="4.10.280.10">
    <property type="entry name" value="Helix-loop-helix DNA-binding domain"/>
    <property type="match status" value="1"/>
</dbReference>
<dbReference type="Pfam" id="PF00010">
    <property type="entry name" value="HLH"/>
    <property type="match status" value="1"/>
</dbReference>
<dbReference type="GO" id="GO:0046983">
    <property type="term" value="F:protein dimerization activity"/>
    <property type="evidence" value="ECO:0007669"/>
    <property type="project" value="InterPro"/>
</dbReference>
<evidence type="ECO:0000313" key="8">
    <source>
        <dbReference type="Proteomes" id="UP000447434"/>
    </source>
</evidence>
<dbReference type="InterPro" id="IPR036638">
    <property type="entry name" value="HLH_DNA-bd_sf"/>
</dbReference>
<evidence type="ECO:0000256" key="3">
    <source>
        <dbReference type="ARBA" id="ARBA00023163"/>
    </source>
</evidence>
<dbReference type="GO" id="GO:0003700">
    <property type="term" value="F:DNA-binding transcription factor activity"/>
    <property type="evidence" value="ECO:0007669"/>
    <property type="project" value="TreeGrafter"/>
</dbReference>
<accession>A0A6A4Q6F5</accession>
<evidence type="ECO:0000256" key="4">
    <source>
        <dbReference type="ARBA" id="ARBA00023242"/>
    </source>
</evidence>
<dbReference type="PROSITE" id="PS50888">
    <property type="entry name" value="BHLH"/>
    <property type="match status" value="1"/>
</dbReference>
<gene>
    <name evidence="7" type="ORF">Lalb_Chr08g0245171</name>
</gene>
<evidence type="ECO:0000256" key="5">
    <source>
        <dbReference type="SAM" id="MobiDB-lite"/>
    </source>
</evidence>
<name>A0A6A4Q6F5_LUPAL</name>